<feature type="domain" description="Chalcone isomerase" evidence="2">
    <location>
        <begin position="6"/>
        <end position="175"/>
    </location>
</feature>
<reference evidence="3 4" key="1">
    <citation type="journal article" date="2011" name="Science">
        <title>The Selaginella genome identifies genetic changes associated with the evolution of vascular plants.</title>
        <authorList>
            <person name="Banks J.A."/>
            <person name="Nishiyama T."/>
            <person name="Hasebe M."/>
            <person name="Bowman J.L."/>
            <person name="Gribskov M."/>
            <person name="dePamphilis C."/>
            <person name="Albert V.A."/>
            <person name="Aono N."/>
            <person name="Aoyama T."/>
            <person name="Ambrose B.A."/>
            <person name="Ashton N.W."/>
            <person name="Axtell M.J."/>
            <person name="Barker E."/>
            <person name="Barker M.S."/>
            <person name="Bennetzen J.L."/>
            <person name="Bonawitz N.D."/>
            <person name="Chapple C."/>
            <person name="Cheng C."/>
            <person name="Correa L.G."/>
            <person name="Dacre M."/>
            <person name="DeBarry J."/>
            <person name="Dreyer I."/>
            <person name="Elias M."/>
            <person name="Engstrom E.M."/>
            <person name="Estelle M."/>
            <person name="Feng L."/>
            <person name="Finet C."/>
            <person name="Floyd S.K."/>
            <person name="Frommer W.B."/>
            <person name="Fujita T."/>
            <person name="Gramzow L."/>
            <person name="Gutensohn M."/>
            <person name="Harholt J."/>
            <person name="Hattori M."/>
            <person name="Heyl A."/>
            <person name="Hirai T."/>
            <person name="Hiwatashi Y."/>
            <person name="Ishikawa M."/>
            <person name="Iwata M."/>
            <person name="Karol K.G."/>
            <person name="Koehler B."/>
            <person name="Kolukisaoglu U."/>
            <person name="Kubo M."/>
            <person name="Kurata T."/>
            <person name="Lalonde S."/>
            <person name="Li K."/>
            <person name="Li Y."/>
            <person name="Litt A."/>
            <person name="Lyons E."/>
            <person name="Manning G."/>
            <person name="Maruyama T."/>
            <person name="Michael T.P."/>
            <person name="Mikami K."/>
            <person name="Miyazaki S."/>
            <person name="Morinaga S."/>
            <person name="Murata T."/>
            <person name="Mueller-Roeber B."/>
            <person name="Nelson D.R."/>
            <person name="Obara M."/>
            <person name="Oguri Y."/>
            <person name="Olmstead R.G."/>
            <person name="Onodera N."/>
            <person name="Petersen B.L."/>
            <person name="Pils B."/>
            <person name="Prigge M."/>
            <person name="Rensing S.A."/>
            <person name="Riano-Pachon D.M."/>
            <person name="Roberts A.W."/>
            <person name="Sato Y."/>
            <person name="Scheller H.V."/>
            <person name="Schulz B."/>
            <person name="Schulz C."/>
            <person name="Shakirov E.V."/>
            <person name="Shibagaki N."/>
            <person name="Shinohara N."/>
            <person name="Shippen D.E."/>
            <person name="Soerensen I."/>
            <person name="Sotooka R."/>
            <person name="Sugimoto N."/>
            <person name="Sugita M."/>
            <person name="Sumikawa N."/>
            <person name="Tanurdzic M."/>
            <person name="Theissen G."/>
            <person name="Ulvskov P."/>
            <person name="Wakazuki S."/>
            <person name="Weng J.K."/>
            <person name="Willats W.W."/>
            <person name="Wipf D."/>
            <person name="Wolf P.G."/>
            <person name="Yang L."/>
            <person name="Zimmer A.D."/>
            <person name="Zhu Q."/>
            <person name="Mitros T."/>
            <person name="Hellsten U."/>
            <person name="Loque D."/>
            <person name="Otillar R."/>
            <person name="Salamov A."/>
            <person name="Schmutz J."/>
            <person name="Shapiro H."/>
            <person name="Lindquist E."/>
            <person name="Lucas S."/>
            <person name="Rokhsar D."/>
            <person name="Grigoriev I.V."/>
        </authorList>
    </citation>
    <scope>NUCLEOTIDE SEQUENCE [LARGE SCALE GENOMIC DNA]</scope>
</reference>
<dbReference type="Gene3D" id="1.10.890.20">
    <property type="match status" value="1"/>
</dbReference>
<name>D8S9B3_SELML</name>
<dbReference type="Gene3D" id="3.50.70.10">
    <property type="match status" value="1"/>
</dbReference>
<evidence type="ECO:0000256" key="1">
    <source>
        <dbReference type="ARBA" id="ARBA00007166"/>
    </source>
</evidence>
<dbReference type="STRING" id="88036.D8S9B3"/>
<dbReference type="InterPro" id="IPR016087">
    <property type="entry name" value="Chalcone_isomerase"/>
</dbReference>
<dbReference type="GO" id="GO:0016872">
    <property type="term" value="F:intramolecular lyase activity"/>
    <property type="evidence" value="ECO:0007669"/>
    <property type="project" value="InterPro"/>
</dbReference>
<dbReference type="eggNOG" id="ENOG502QWEB">
    <property type="taxonomic scope" value="Eukaryota"/>
</dbReference>
<evidence type="ECO:0000313" key="3">
    <source>
        <dbReference type="EMBL" id="EFJ18934.1"/>
    </source>
</evidence>
<dbReference type="GO" id="GO:0009570">
    <property type="term" value="C:chloroplast stroma"/>
    <property type="evidence" value="ECO:0000318"/>
    <property type="project" value="GO_Central"/>
</dbReference>
<proteinExistence type="inferred from homology"/>
<dbReference type="InterPro" id="IPR036298">
    <property type="entry name" value="Chalcone_isomerase_sf"/>
</dbReference>
<dbReference type="PANTHER" id="PTHR47284:SF3">
    <property type="entry name" value="FATTY-ACID-BINDING PROTEIN 2"/>
    <property type="match status" value="1"/>
</dbReference>
<protein>
    <recommendedName>
        <fullName evidence="2">Chalcone isomerase domain-containing protein</fullName>
    </recommendedName>
</protein>
<dbReference type="HOGENOM" id="CLU_070923_1_1_1"/>
<dbReference type="InterPro" id="IPR016088">
    <property type="entry name" value="Chalcone_isomerase_3-sand"/>
</dbReference>
<dbReference type="KEGG" id="smo:SELMODRAFT_112032"/>
<evidence type="ECO:0000259" key="2">
    <source>
        <dbReference type="Pfam" id="PF16035"/>
    </source>
</evidence>
<dbReference type="SMR" id="D8S9B3"/>
<dbReference type="OMA" id="RVMGTIH"/>
<dbReference type="PANTHER" id="PTHR47284">
    <property type="entry name" value="FATTY-ACID-BINDING PROTEIN 2"/>
    <property type="match status" value="1"/>
</dbReference>
<keyword evidence="4" id="KW-1185">Reference proteome</keyword>
<dbReference type="InterPro" id="IPR016089">
    <property type="entry name" value="Chalcone_isomerase_bundle_sf"/>
</dbReference>
<organism evidence="4">
    <name type="scientific">Selaginella moellendorffii</name>
    <name type="common">Spikemoss</name>
    <dbReference type="NCBI Taxonomy" id="88036"/>
    <lineage>
        <taxon>Eukaryota</taxon>
        <taxon>Viridiplantae</taxon>
        <taxon>Streptophyta</taxon>
        <taxon>Embryophyta</taxon>
        <taxon>Tracheophyta</taxon>
        <taxon>Lycopodiopsida</taxon>
        <taxon>Selaginellales</taxon>
        <taxon>Selaginellaceae</taxon>
        <taxon>Selaginella</taxon>
    </lineage>
</organism>
<dbReference type="EMBL" id="GL377608">
    <property type="protein sequence ID" value="EFJ18934.1"/>
    <property type="molecule type" value="Genomic_DNA"/>
</dbReference>
<dbReference type="Proteomes" id="UP000001514">
    <property type="component" value="Unassembled WGS sequence"/>
</dbReference>
<sequence length="185" mass="20770">MQVLGGVGVRCRQLMKIKSINLYAFGMYVHPESLRAQLGTKYAGVSPSDLKFRSEFYDDLLRHEVSLTVRMVVLYKGLTVDLVRSAFQVSLRNRLRKVISSEDDEGLQIFCSYLSGDLKIHKGTVIDIHWQPGGRLQAVVDGRRVGTIFSENLCRAFFDLYIGDPPVSSSAKHSIGESFARILNN</sequence>
<accession>D8S9B3</accession>
<dbReference type="Pfam" id="PF16035">
    <property type="entry name" value="Chalcone_2"/>
    <property type="match status" value="1"/>
</dbReference>
<dbReference type="InParanoid" id="D8S9B3"/>
<comment type="similarity">
    <text evidence="1">Belongs to the chalcone isomerase family.</text>
</comment>
<dbReference type="Gramene" id="EFJ18934">
    <property type="protein sequence ID" value="EFJ18934"/>
    <property type="gene ID" value="SELMODRAFT_112032"/>
</dbReference>
<dbReference type="SUPFAM" id="SSF54626">
    <property type="entry name" value="Chalcone isomerase"/>
    <property type="match status" value="1"/>
</dbReference>
<dbReference type="GO" id="GO:0005504">
    <property type="term" value="F:fatty acid binding"/>
    <property type="evidence" value="ECO:0000318"/>
    <property type="project" value="GO_Central"/>
</dbReference>
<evidence type="ECO:0000313" key="4">
    <source>
        <dbReference type="Proteomes" id="UP000001514"/>
    </source>
</evidence>
<gene>
    <name evidence="3" type="ORF">SELMODRAFT_112032</name>
</gene>
<dbReference type="AlphaFoldDB" id="D8S9B3"/>